<evidence type="ECO:0000313" key="3">
    <source>
        <dbReference type="Proteomes" id="UP000232875"/>
    </source>
</evidence>
<keyword evidence="1" id="KW-0496">Mitochondrion</keyword>
<protein>
    <recommendedName>
        <fullName evidence="1">Altered inheritance of mitochondria protein 41</fullName>
    </recommendedName>
</protein>
<gene>
    <name evidence="1" type="primary">AIM41</name>
    <name evidence="2" type="ORF">MVES_002959</name>
</gene>
<dbReference type="SUPFAM" id="SSF89095">
    <property type="entry name" value="GatB/YqeY motif"/>
    <property type="match status" value="1"/>
</dbReference>
<name>A0A2N1J9N3_9BASI</name>
<keyword evidence="3" id="KW-1185">Reference proteome</keyword>
<dbReference type="GO" id="GO:0016884">
    <property type="term" value="F:carbon-nitrogen ligase activity, with glutamine as amido-N-donor"/>
    <property type="evidence" value="ECO:0007669"/>
    <property type="project" value="UniProtKB-UniRule"/>
</dbReference>
<dbReference type="PANTHER" id="PTHR28055:SF1">
    <property type="entry name" value="ALTERED INHERITANCE OF MITOCHONDRIA PROTEIN 41, MITOCHONDRIAL"/>
    <property type="match status" value="1"/>
</dbReference>
<dbReference type="PANTHER" id="PTHR28055">
    <property type="entry name" value="ALTERED INHERITANCE OF MITOCHONDRIA PROTEIN 41, MITOCHONDRIAL"/>
    <property type="match status" value="1"/>
</dbReference>
<dbReference type="EMBL" id="KZ454992">
    <property type="protein sequence ID" value="PKI83255.1"/>
    <property type="molecule type" value="Genomic_DNA"/>
</dbReference>
<dbReference type="InterPro" id="IPR003789">
    <property type="entry name" value="Asn/Gln_tRNA_amidoTrase-B-like"/>
</dbReference>
<dbReference type="Gene3D" id="1.10.1510.10">
    <property type="entry name" value="Uncharacterised protein YqeY/AIM41 PF09424, N-terminal domain"/>
    <property type="match status" value="1"/>
</dbReference>
<sequence length="126" mass="13799">MLHRALVRAAAPLHSPTLFRTVASAAGTNDEAILAHVKQRWKQARLAKDAQTATVLGGILTDLQYAGKAKQQANQKPPSIVKMLQKGIKKRTDAAKVFRNATPQPRMDLAEKEEGEIALLQELLPK</sequence>
<dbReference type="GO" id="GO:0005739">
    <property type="term" value="C:mitochondrion"/>
    <property type="evidence" value="ECO:0007669"/>
    <property type="project" value="UniProtKB-SubCell"/>
</dbReference>
<dbReference type="InterPro" id="IPR042184">
    <property type="entry name" value="YqeY/Aim41_N"/>
</dbReference>
<dbReference type="Pfam" id="PF09424">
    <property type="entry name" value="YqeY"/>
    <property type="match status" value="1"/>
</dbReference>
<evidence type="ECO:0000313" key="2">
    <source>
        <dbReference type="EMBL" id="PKI83255.1"/>
    </source>
</evidence>
<dbReference type="InterPro" id="IPR019004">
    <property type="entry name" value="YqeY/Aim41"/>
</dbReference>
<accession>A0A2N1J9N3</accession>
<evidence type="ECO:0000256" key="1">
    <source>
        <dbReference type="RuleBase" id="RU365099"/>
    </source>
</evidence>
<comment type="similarity">
    <text evidence="1">Belongs to the AIM41 family.</text>
</comment>
<dbReference type="OrthoDB" id="1470350at2759"/>
<dbReference type="Proteomes" id="UP000232875">
    <property type="component" value="Unassembled WGS sequence"/>
</dbReference>
<dbReference type="STRING" id="2020962.A0A2N1J9N3"/>
<proteinExistence type="inferred from homology"/>
<reference evidence="2 3" key="1">
    <citation type="submission" date="2017-10" db="EMBL/GenBank/DDBJ databases">
        <title>A novel species of cold-tolerant Malassezia isolated from bats.</title>
        <authorList>
            <person name="Lorch J.M."/>
            <person name="Palmer J.M."/>
            <person name="Vanderwolf K.J."/>
            <person name="Schmidt K.Z."/>
            <person name="Verant M.L."/>
            <person name="Weller T.J."/>
            <person name="Blehert D.S."/>
        </authorList>
    </citation>
    <scope>NUCLEOTIDE SEQUENCE [LARGE SCALE GENOMIC DNA]</scope>
    <source>
        <strain evidence="2 3">NWHC:44797-103</strain>
    </source>
</reference>
<comment type="subcellular location">
    <subcellularLocation>
        <location evidence="1">Mitochondrion</location>
    </subcellularLocation>
</comment>
<dbReference type="AlphaFoldDB" id="A0A2N1J9N3"/>
<organism evidence="2 3">
    <name type="scientific">Malassezia vespertilionis</name>
    <dbReference type="NCBI Taxonomy" id="2020962"/>
    <lineage>
        <taxon>Eukaryota</taxon>
        <taxon>Fungi</taxon>
        <taxon>Dikarya</taxon>
        <taxon>Basidiomycota</taxon>
        <taxon>Ustilaginomycotina</taxon>
        <taxon>Malasseziomycetes</taxon>
        <taxon>Malasseziales</taxon>
        <taxon>Malasseziaceae</taxon>
        <taxon>Malassezia</taxon>
    </lineage>
</organism>